<dbReference type="Gene3D" id="3.40.50.2000">
    <property type="entry name" value="Glycogen Phosphorylase B"/>
    <property type="match status" value="2"/>
</dbReference>
<dbReference type="PANTHER" id="PTHR12526">
    <property type="entry name" value="GLYCOSYLTRANSFERASE"/>
    <property type="match status" value="1"/>
</dbReference>
<dbReference type="InterPro" id="IPR001296">
    <property type="entry name" value="Glyco_trans_1"/>
</dbReference>
<dbReference type="Proteomes" id="UP000466863">
    <property type="component" value="Unassembled WGS sequence"/>
</dbReference>
<dbReference type="PANTHER" id="PTHR12526:SF630">
    <property type="entry name" value="GLYCOSYLTRANSFERASE"/>
    <property type="match status" value="1"/>
</dbReference>
<dbReference type="GO" id="GO:1901135">
    <property type="term" value="P:carbohydrate derivative metabolic process"/>
    <property type="evidence" value="ECO:0007669"/>
    <property type="project" value="UniProtKB-ARBA"/>
</dbReference>
<proteinExistence type="predicted"/>
<keyword evidence="2" id="KW-0808">Transferase</keyword>
<reference evidence="2 3" key="1">
    <citation type="submission" date="2019-10" db="EMBL/GenBank/DDBJ databases">
        <title>Evaluation of single-gene subtyping targets for Pseudomonas.</title>
        <authorList>
            <person name="Reichler S.J."/>
            <person name="Orsi R.H."/>
            <person name="Wiedmann M."/>
            <person name="Martin N.H."/>
            <person name="Murphy S.I."/>
        </authorList>
    </citation>
    <scope>NUCLEOTIDE SEQUENCE [LARGE SCALE GENOMIC DNA]</scope>
    <source>
        <strain evidence="2 3">FSL R10-1876</strain>
    </source>
</reference>
<dbReference type="GO" id="GO:0016757">
    <property type="term" value="F:glycosyltransferase activity"/>
    <property type="evidence" value="ECO:0007669"/>
    <property type="project" value="InterPro"/>
</dbReference>
<accession>A0A6I1WJ72</accession>
<evidence type="ECO:0000259" key="1">
    <source>
        <dbReference type="Pfam" id="PF00534"/>
    </source>
</evidence>
<dbReference type="AlphaFoldDB" id="A0A6I1WJ72"/>
<evidence type="ECO:0000313" key="2">
    <source>
        <dbReference type="EMBL" id="MQU43491.1"/>
    </source>
</evidence>
<evidence type="ECO:0000313" key="3">
    <source>
        <dbReference type="Proteomes" id="UP000466863"/>
    </source>
</evidence>
<name>A0A6I1WJ72_9PSED</name>
<dbReference type="EMBL" id="WIVV01000056">
    <property type="protein sequence ID" value="MQU43491.1"/>
    <property type="molecule type" value="Genomic_DNA"/>
</dbReference>
<dbReference type="Pfam" id="PF00534">
    <property type="entry name" value="Glycos_transf_1"/>
    <property type="match status" value="1"/>
</dbReference>
<gene>
    <name evidence="2" type="ORF">GHO28_13405</name>
</gene>
<organism evidence="2 3">
    <name type="scientific">Pseudomonas helleri</name>
    <dbReference type="NCBI Taxonomy" id="1608996"/>
    <lineage>
        <taxon>Bacteria</taxon>
        <taxon>Pseudomonadati</taxon>
        <taxon>Pseudomonadota</taxon>
        <taxon>Gammaproteobacteria</taxon>
        <taxon>Pseudomonadales</taxon>
        <taxon>Pseudomonadaceae</taxon>
        <taxon>Pseudomonas</taxon>
    </lineage>
</organism>
<comment type="caution">
    <text evidence="2">The sequence shown here is derived from an EMBL/GenBank/DDBJ whole genome shotgun (WGS) entry which is preliminary data.</text>
</comment>
<dbReference type="SUPFAM" id="SSF53756">
    <property type="entry name" value="UDP-Glycosyltransferase/glycogen phosphorylase"/>
    <property type="match status" value="1"/>
</dbReference>
<feature type="domain" description="Glycosyl transferase family 1" evidence="1">
    <location>
        <begin position="204"/>
        <end position="341"/>
    </location>
</feature>
<protein>
    <submittedName>
        <fullName evidence="2">Glycosyltransferase</fullName>
    </submittedName>
</protein>
<sequence>MPIFNSKKSIPNLPCTKIALCYHFFPHYRKGIIEEILKELPVDFVGDDKGVEGIKTFNFPNSKSFSIAKCTYFGKLMFQPKILWIALTGNYSTYIFLANPNHITTWMGAAICRIRNKRVVFWGHGFKSQNQTKSNKIRKAFFSLANAFYTYGYNAKKNALSMGFNEKDIHVGFNSLDYSSQISVRNHLQYKPLKSTSLPDTLNISCISRLTYTCRYDLLFDAIALAQKSSSVNYKVTIIGDGPERLALENQAKKLEINSVFLGPIYEEQKIAEILYNSDVTISPGKIGLTAMHSLMYGTPVISHDDIVSQMPEVEAIIPGRTGELFRHNDLDSLTETLISFPTRFRDRNKTRNSCFAMMDRIYNPKKQLDVLKMAIDNIPATKGDDAFNLFNDEIHK</sequence>